<dbReference type="Pfam" id="PF13086">
    <property type="entry name" value="AAA_11"/>
    <property type="match status" value="2"/>
</dbReference>
<dbReference type="Pfam" id="PF13087">
    <property type="entry name" value="AAA_12"/>
    <property type="match status" value="1"/>
</dbReference>
<keyword evidence="6" id="KW-1185">Reference proteome</keyword>
<feature type="region of interest" description="Disordered" evidence="3">
    <location>
        <begin position="1076"/>
        <end position="1132"/>
    </location>
</feature>
<evidence type="ECO:0000313" key="6">
    <source>
        <dbReference type="Proteomes" id="UP000007264"/>
    </source>
</evidence>
<feature type="region of interest" description="Disordered" evidence="3">
    <location>
        <begin position="1"/>
        <end position="73"/>
    </location>
</feature>
<comment type="subcellular location">
    <subcellularLocation>
        <location evidence="1">Cytoplasm</location>
    </subcellularLocation>
</comment>
<dbReference type="InterPro" id="IPR047187">
    <property type="entry name" value="SF1_C_Upf1"/>
</dbReference>
<dbReference type="PANTHER" id="PTHR45418">
    <property type="entry name" value="CANCER/TESTIS ANTIGEN 55"/>
    <property type="match status" value="1"/>
</dbReference>
<accession>I0Z675</accession>
<dbReference type="InterPro" id="IPR041679">
    <property type="entry name" value="DNA2/NAM7-like_C"/>
</dbReference>
<dbReference type="Gene3D" id="3.40.50.300">
    <property type="entry name" value="P-loop containing nucleotide triphosphate hydrolases"/>
    <property type="match status" value="2"/>
</dbReference>
<dbReference type="Proteomes" id="UP000007264">
    <property type="component" value="Unassembled WGS sequence"/>
</dbReference>
<organism evidence="5 6">
    <name type="scientific">Coccomyxa subellipsoidea (strain C-169)</name>
    <name type="common">Green microalga</name>
    <dbReference type="NCBI Taxonomy" id="574566"/>
    <lineage>
        <taxon>Eukaryota</taxon>
        <taxon>Viridiplantae</taxon>
        <taxon>Chlorophyta</taxon>
        <taxon>core chlorophytes</taxon>
        <taxon>Trebouxiophyceae</taxon>
        <taxon>Trebouxiophyceae incertae sedis</taxon>
        <taxon>Coccomyxaceae</taxon>
        <taxon>Coccomyxa</taxon>
        <taxon>Coccomyxa subellipsoidea</taxon>
    </lineage>
</organism>
<feature type="compositionally biased region" description="Low complexity" evidence="3">
    <location>
        <begin position="11"/>
        <end position="24"/>
    </location>
</feature>
<dbReference type="GeneID" id="17044148"/>
<dbReference type="SUPFAM" id="SSF52540">
    <property type="entry name" value="P-loop containing nucleoside triphosphate hydrolases"/>
    <property type="match status" value="1"/>
</dbReference>
<feature type="compositionally biased region" description="Pro residues" evidence="3">
    <location>
        <begin position="1"/>
        <end position="10"/>
    </location>
</feature>
<dbReference type="RefSeq" id="XP_005650688.1">
    <property type="nucleotide sequence ID" value="XM_005650631.1"/>
</dbReference>
<dbReference type="PANTHER" id="PTHR45418:SF1">
    <property type="entry name" value="CANCER_TESTIS ANTIGEN 55"/>
    <property type="match status" value="1"/>
</dbReference>
<dbReference type="OrthoDB" id="6513042at2759"/>
<proteinExistence type="predicted"/>
<dbReference type="InterPro" id="IPR003593">
    <property type="entry name" value="AAA+_ATPase"/>
</dbReference>
<comment type="caution">
    <text evidence="5">The sequence shown here is derived from an EMBL/GenBank/DDBJ whole genome shotgun (WGS) entry which is preliminary data.</text>
</comment>
<evidence type="ECO:0000313" key="5">
    <source>
        <dbReference type="EMBL" id="EIE26144.1"/>
    </source>
</evidence>
<keyword evidence="5" id="KW-0378">Hydrolase</keyword>
<feature type="compositionally biased region" description="Basic and acidic residues" evidence="3">
    <location>
        <begin position="1102"/>
        <end position="1123"/>
    </location>
</feature>
<evidence type="ECO:0000256" key="2">
    <source>
        <dbReference type="ARBA" id="ARBA00022490"/>
    </source>
</evidence>
<dbReference type="CDD" id="cd18808">
    <property type="entry name" value="SF1_C_Upf1"/>
    <property type="match status" value="1"/>
</dbReference>
<dbReference type="GO" id="GO:0004386">
    <property type="term" value="F:helicase activity"/>
    <property type="evidence" value="ECO:0007669"/>
    <property type="project" value="InterPro"/>
</dbReference>
<dbReference type="InterPro" id="IPR027417">
    <property type="entry name" value="P-loop_NTPase"/>
</dbReference>
<dbReference type="GO" id="GO:0005737">
    <property type="term" value="C:cytoplasm"/>
    <property type="evidence" value="ECO:0007669"/>
    <property type="project" value="UniProtKB-SubCell"/>
</dbReference>
<reference evidence="5 6" key="1">
    <citation type="journal article" date="2012" name="Genome Biol.">
        <title>The genome of the polar eukaryotic microalga coccomyxa subellipsoidea reveals traits of cold adaptation.</title>
        <authorList>
            <person name="Blanc G."/>
            <person name="Agarkova I."/>
            <person name="Grimwood J."/>
            <person name="Kuo A."/>
            <person name="Brueggeman A."/>
            <person name="Dunigan D."/>
            <person name="Gurnon J."/>
            <person name="Ladunga I."/>
            <person name="Lindquist E."/>
            <person name="Lucas S."/>
            <person name="Pangilinan J."/>
            <person name="Proschold T."/>
            <person name="Salamov A."/>
            <person name="Schmutz J."/>
            <person name="Weeks D."/>
            <person name="Yamada T."/>
            <person name="Claverie J.M."/>
            <person name="Grigoriev I."/>
            <person name="Van Etten J."/>
            <person name="Lomsadze A."/>
            <person name="Borodovsky M."/>
        </authorList>
    </citation>
    <scope>NUCLEOTIDE SEQUENCE [LARGE SCALE GENOMIC DNA]</scope>
    <source>
        <strain evidence="5 6">C-169</strain>
    </source>
</reference>
<sequence length="1352" mass="144385">MPPSHLPQPLSPSSQGEPSPSRQSGTPSHSRSASLARGSGELDAPFVEGSARVQRLPSNTLGPGPPGQTMPDGAVYDRIRAALGEQMPKLPGPLLSAVTICLMEARPRGYAPLGLHADVPNIPQGLADGSSQLAQDDRYTDRKWCAVLADDLKNKEQARSNGRQYALDLLAAMKQAYMAGASLPAFAENGAGYERAKTGRGQEQGGNAAHKEEVPAHLESALLQLIQDPSLADPPLPNSQLPPSMQGPPFGTPCDLPEEAAEWLGSRAFERFQAAALKDMKNLLLDKGGLTLSEDIDFGSHQMTTPASLFGHYPSHLEPLASLVARMQPSHTGEASGRALYFRTMSAFNRGSHQALLADVRIVPARPHTFALLDDAGITKNAGVLSRGRGTAVKLPDGRRYLATLIMDASAGPHREEESGVLHALVLFTFLVPWKEGSEPGWALHGFAASRGHSCGCCALLPGGGHAITVIGRRVSVSLARRSDQIASLLRVDARPFVIAALKTLFEQPPTAFHAASLDLSELFGKDGRKGGPPLAARAQRGQALAQRNAAALDAASKGSQQAARYSQRLHRMLRLEESAMESDICRYDMFNVRLSYATVFPTRRYTLQSAWRSPSVSVGRYLGPSLDYILPATSKDEPPVLAVVEVPGLPEGRPALLLADTVYLRAAEEESIEYAAAVVAVESTLAFLALPQQFWDSKPLKGASTSSPSNPLFHVRFTFDRTPLRRMHAAVDQASNPHFQELPAPKDVLPDDLYASEPEQETVAGPSLEEVDACAEGICEEGMRVLNFEQRLAVASVLCGAGGGTPFALFGPPGTGKTVTLVECALQVLKREPAAKLLLCAPQNYSADLLASALSAKVPTSDMLRLNDPRRPPNQVKADVLPYCKLSEPVGAFMLPSSERVAAVRVIVATCGAAGILREGAYPGCSFTHVMIDEAGQALLPEALVPLTLLRQEPGCRALLCGDPRQLGPVVRSVAAATGGGLGDGLTISLLERFIDAHREDVPRLLASNRAPATGMLVRNYRSHSSLLQIPNRLFYGDSLLAAADQRALLPPRWDSLAATAADREDLAALPEGQPTEAAAGQPNGVAHASGEGLEDGGVAVKEERQSEDGAERGEEHAHGSDGADAEEDALDEEHLPSTLFFGVRGQQMREGEAPSYFNAEEAAALVGLVEGLLAQTSANGKIGVQPNDLGVIATYRKQVQKIRLLLRERGLGAVRVGTVDDYQGQEERIIFISTVLTKRESLPPVHADGEEADVHVGFWRNPKRFNVAITRARALLVVVGHPVVLMEDPSWRELLRFCALRGAYRGAGSELMAAMLRADGADGGDLFGFANALTEQPPGKPSLPAWSTFA</sequence>
<dbReference type="EMBL" id="AGSI01000003">
    <property type="protein sequence ID" value="EIE26144.1"/>
    <property type="molecule type" value="Genomic_DNA"/>
</dbReference>
<dbReference type="GO" id="GO:0016787">
    <property type="term" value="F:hydrolase activity"/>
    <property type="evidence" value="ECO:0007669"/>
    <property type="project" value="UniProtKB-KW"/>
</dbReference>
<evidence type="ECO:0000256" key="3">
    <source>
        <dbReference type="SAM" id="MobiDB-lite"/>
    </source>
</evidence>
<dbReference type="STRING" id="574566.I0Z675"/>
<dbReference type="KEGG" id="csl:COCSUDRAFT_46515"/>
<dbReference type="InterPro" id="IPR041677">
    <property type="entry name" value="DNA2/NAM7_AAA_11"/>
</dbReference>
<name>I0Z675_COCSC</name>
<gene>
    <name evidence="5" type="ORF">COCSUDRAFT_46515</name>
</gene>
<evidence type="ECO:0000259" key="4">
    <source>
        <dbReference type="SMART" id="SM00382"/>
    </source>
</evidence>
<keyword evidence="2" id="KW-0963">Cytoplasm</keyword>
<protein>
    <submittedName>
        <fullName evidence="5">P-loop containing nucleoside triphosphate hydrolase protein</fullName>
    </submittedName>
</protein>
<feature type="domain" description="AAA+ ATPase" evidence="4">
    <location>
        <begin position="804"/>
        <end position="1222"/>
    </location>
</feature>
<evidence type="ECO:0000256" key="1">
    <source>
        <dbReference type="ARBA" id="ARBA00004496"/>
    </source>
</evidence>
<dbReference type="SMART" id="SM00382">
    <property type="entry name" value="AAA"/>
    <property type="match status" value="1"/>
</dbReference>
<dbReference type="eggNOG" id="KOG1804">
    <property type="taxonomic scope" value="Eukaryota"/>
</dbReference>